<dbReference type="AlphaFoldDB" id="G0N1Y5"/>
<gene>
    <name evidence="6" type="ORF">CAEBREN_24066</name>
</gene>
<dbReference type="GO" id="GO:0005634">
    <property type="term" value="C:nucleus"/>
    <property type="evidence" value="ECO:0007669"/>
    <property type="project" value="UniProtKB-SubCell"/>
</dbReference>
<name>G0N1Y5_CAEBE</name>
<evidence type="ECO:0000313" key="7">
    <source>
        <dbReference type="Proteomes" id="UP000008068"/>
    </source>
</evidence>
<feature type="region of interest" description="Disordered" evidence="4">
    <location>
        <begin position="57"/>
        <end position="84"/>
    </location>
</feature>
<keyword evidence="7" id="KW-1185">Reference proteome</keyword>
<evidence type="ECO:0000259" key="5">
    <source>
        <dbReference type="PROSITE" id="PS50071"/>
    </source>
</evidence>
<proteinExistence type="predicted"/>
<dbReference type="InterPro" id="IPR001356">
    <property type="entry name" value="HD"/>
</dbReference>
<dbReference type="EMBL" id="GL379828">
    <property type="protein sequence ID" value="EGT50391.1"/>
    <property type="molecule type" value="Genomic_DNA"/>
</dbReference>
<dbReference type="InParanoid" id="G0N1Y5"/>
<feature type="compositionally biased region" description="Polar residues" evidence="4">
    <location>
        <begin position="62"/>
        <end position="71"/>
    </location>
</feature>
<dbReference type="SMART" id="SM00389">
    <property type="entry name" value="HOX"/>
    <property type="match status" value="1"/>
</dbReference>
<evidence type="ECO:0000256" key="1">
    <source>
        <dbReference type="ARBA" id="ARBA00004123"/>
    </source>
</evidence>
<feature type="DNA-binding region" description="Homeobox" evidence="2">
    <location>
        <begin position="3"/>
        <end position="57"/>
    </location>
</feature>
<sequence length="84" mass="9799">MSLKLNECQVKYLNEYFGHTTHPTKLMRMAISQDIKCTETQVRLWFLNKNAMTRKMEKQNKETNLANSSESVLEVNSDDSISKQ</sequence>
<feature type="domain" description="Homeobox" evidence="5">
    <location>
        <begin position="1"/>
        <end position="56"/>
    </location>
</feature>
<keyword evidence="2 3" id="KW-0371">Homeobox</keyword>
<dbReference type="Gene3D" id="1.10.10.60">
    <property type="entry name" value="Homeodomain-like"/>
    <property type="match status" value="1"/>
</dbReference>
<dbReference type="Pfam" id="PF00046">
    <property type="entry name" value="Homeodomain"/>
    <property type="match status" value="1"/>
</dbReference>
<dbReference type="SUPFAM" id="SSF46689">
    <property type="entry name" value="Homeodomain-like"/>
    <property type="match status" value="1"/>
</dbReference>
<protein>
    <recommendedName>
        <fullName evidence="5">Homeobox domain-containing protein</fullName>
    </recommendedName>
</protein>
<reference evidence="7" key="1">
    <citation type="submission" date="2011-07" db="EMBL/GenBank/DDBJ databases">
        <authorList>
            <consortium name="Caenorhabditis brenneri Sequencing and Analysis Consortium"/>
            <person name="Wilson R.K."/>
        </authorList>
    </citation>
    <scope>NUCLEOTIDE SEQUENCE [LARGE SCALE GENOMIC DNA]</scope>
    <source>
        <strain evidence="7">PB2801</strain>
    </source>
</reference>
<dbReference type="Proteomes" id="UP000008068">
    <property type="component" value="Unassembled WGS sequence"/>
</dbReference>
<keyword evidence="2 3" id="KW-0539">Nucleus</keyword>
<accession>G0N1Y5</accession>
<evidence type="ECO:0000313" key="6">
    <source>
        <dbReference type="EMBL" id="EGT50391.1"/>
    </source>
</evidence>
<dbReference type="CDD" id="cd00086">
    <property type="entry name" value="homeodomain"/>
    <property type="match status" value="1"/>
</dbReference>
<comment type="subcellular location">
    <subcellularLocation>
        <location evidence="1 2 3">Nucleus</location>
    </subcellularLocation>
</comment>
<evidence type="ECO:0000256" key="3">
    <source>
        <dbReference type="RuleBase" id="RU000682"/>
    </source>
</evidence>
<dbReference type="GO" id="GO:0003677">
    <property type="term" value="F:DNA binding"/>
    <property type="evidence" value="ECO:0007669"/>
    <property type="project" value="UniProtKB-UniRule"/>
</dbReference>
<keyword evidence="2 3" id="KW-0238">DNA-binding</keyword>
<dbReference type="InterPro" id="IPR009057">
    <property type="entry name" value="Homeodomain-like_sf"/>
</dbReference>
<evidence type="ECO:0000256" key="2">
    <source>
        <dbReference type="PROSITE-ProRule" id="PRU00108"/>
    </source>
</evidence>
<dbReference type="HOGENOM" id="CLU_2529464_0_0_1"/>
<evidence type="ECO:0000256" key="4">
    <source>
        <dbReference type="SAM" id="MobiDB-lite"/>
    </source>
</evidence>
<dbReference type="OrthoDB" id="6159439at2759"/>
<organism evidence="7">
    <name type="scientific">Caenorhabditis brenneri</name>
    <name type="common">Nematode worm</name>
    <dbReference type="NCBI Taxonomy" id="135651"/>
    <lineage>
        <taxon>Eukaryota</taxon>
        <taxon>Metazoa</taxon>
        <taxon>Ecdysozoa</taxon>
        <taxon>Nematoda</taxon>
        <taxon>Chromadorea</taxon>
        <taxon>Rhabditida</taxon>
        <taxon>Rhabditina</taxon>
        <taxon>Rhabditomorpha</taxon>
        <taxon>Rhabditoidea</taxon>
        <taxon>Rhabditidae</taxon>
        <taxon>Peloderinae</taxon>
        <taxon>Caenorhabditis</taxon>
    </lineage>
</organism>
<dbReference type="PROSITE" id="PS50071">
    <property type="entry name" value="HOMEOBOX_2"/>
    <property type="match status" value="1"/>
</dbReference>